<gene>
    <name evidence="10" type="ORF">HMPREF0973_03051</name>
</gene>
<evidence type="ECO:0000256" key="1">
    <source>
        <dbReference type="ARBA" id="ARBA00004651"/>
    </source>
</evidence>
<dbReference type="EMBL" id="ACVA01000078">
    <property type="protein sequence ID" value="EEX17075.1"/>
    <property type="molecule type" value="Genomic_DNA"/>
</dbReference>
<keyword evidence="6 9" id="KW-1133">Transmembrane helix</keyword>
<dbReference type="PROSITE" id="PS00221">
    <property type="entry name" value="MIP"/>
    <property type="match status" value="1"/>
</dbReference>
<dbReference type="STRING" id="649761.HMPREF0973_03051"/>
<keyword evidence="3 8" id="KW-0813">Transport</keyword>
<proteinExistence type="inferred from homology"/>
<keyword evidence="4" id="KW-1003">Cell membrane</keyword>
<dbReference type="HOGENOM" id="CLU_020019_3_2_10"/>
<dbReference type="InterPro" id="IPR022357">
    <property type="entry name" value="MIP_CS"/>
</dbReference>
<sequence>MKKYLAEMVGTMVLVLMGCGAAVSLGCDPVNNQAAVVGTAMAFGLSVVAMAYAIGGISGCHINPAITLGVFLSGRMSAKDCAMYMIFQVIGGLIGAALLCLLVTSSGEGFAMAGAGLGANGLQDGISVTAGLLAEIIFTCVFVLVVLGTTSKTNGATNNFAGLAIGLSLILVHLACIRYTGTSVNPARSIGPALFAQLIGGPAAALCNLWIFIVGPFIGGAIAAGIWRVIEPVQD</sequence>
<comment type="subcellular location">
    <subcellularLocation>
        <location evidence="1">Cell membrane</location>
        <topology evidence="1">Multi-pass membrane protein</topology>
    </subcellularLocation>
</comment>
<keyword evidence="7 9" id="KW-0472">Membrane</keyword>
<evidence type="ECO:0000256" key="9">
    <source>
        <dbReference type="SAM" id="Phobius"/>
    </source>
</evidence>
<evidence type="ECO:0000256" key="5">
    <source>
        <dbReference type="ARBA" id="ARBA00022692"/>
    </source>
</evidence>
<dbReference type="GO" id="GO:0015250">
    <property type="term" value="F:water channel activity"/>
    <property type="evidence" value="ECO:0007669"/>
    <property type="project" value="TreeGrafter"/>
</dbReference>
<feature type="transmembrane region" description="Helical" evidence="9">
    <location>
        <begin position="209"/>
        <end position="230"/>
    </location>
</feature>
<dbReference type="PANTHER" id="PTHR19139:SF199">
    <property type="entry name" value="MIP17260P"/>
    <property type="match status" value="1"/>
</dbReference>
<feature type="transmembrane region" description="Helical" evidence="9">
    <location>
        <begin position="125"/>
        <end position="148"/>
    </location>
</feature>
<evidence type="ECO:0000256" key="3">
    <source>
        <dbReference type="ARBA" id="ARBA00022448"/>
    </source>
</evidence>
<evidence type="ECO:0000256" key="8">
    <source>
        <dbReference type="RuleBase" id="RU000477"/>
    </source>
</evidence>
<dbReference type="PRINTS" id="PR00783">
    <property type="entry name" value="MINTRINSICP"/>
</dbReference>
<protein>
    <submittedName>
        <fullName evidence="10">MIP family channel protein</fullName>
    </submittedName>
</protein>
<dbReference type="InterPro" id="IPR000425">
    <property type="entry name" value="MIP"/>
</dbReference>
<evidence type="ECO:0000313" key="11">
    <source>
        <dbReference type="Proteomes" id="UP000003327"/>
    </source>
</evidence>
<reference evidence="10 11" key="1">
    <citation type="submission" date="2009-09" db="EMBL/GenBank/DDBJ databases">
        <authorList>
            <person name="Weinstock G."/>
            <person name="Sodergren E."/>
            <person name="Clifton S."/>
            <person name="Fulton L."/>
            <person name="Fulton B."/>
            <person name="Courtney L."/>
            <person name="Fronick C."/>
            <person name="Harrison M."/>
            <person name="Strong C."/>
            <person name="Farmer C."/>
            <person name="Delahaunty K."/>
            <person name="Markovic C."/>
            <person name="Hall O."/>
            <person name="Minx P."/>
            <person name="Tomlinson C."/>
            <person name="Mitreva M."/>
            <person name="Nelson J."/>
            <person name="Hou S."/>
            <person name="Wollam A."/>
            <person name="Pepin K.H."/>
            <person name="Johnson M."/>
            <person name="Bhonagiri V."/>
            <person name="Nash W.E."/>
            <person name="Warren W."/>
            <person name="Chinwalla A."/>
            <person name="Mardis E.R."/>
            <person name="Wilson R.K."/>
        </authorList>
    </citation>
    <scope>NUCLEOTIDE SEQUENCE [LARGE SCALE GENOMIC DNA]</scope>
    <source>
        <strain evidence="10 11">F0319</strain>
    </source>
</reference>
<dbReference type="InterPro" id="IPR023271">
    <property type="entry name" value="Aquaporin-like"/>
</dbReference>
<dbReference type="PROSITE" id="PS51257">
    <property type="entry name" value="PROKAR_LIPOPROTEIN"/>
    <property type="match status" value="1"/>
</dbReference>
<dbReference type="RefSeq" id="WP_004384736.1">
    <property type="nucleotide sequence ID" value="NZ_GG698720.1"/>
</dbReference>
<dbReference type="Gene3D" id="1.20.1080.10">
    <property type="entry name" value="Glycerol uptake facilitator protein"/>
    <property type="match status" value="1"/>
</dbReference>
<feature type="transmembrane region" description="Helical" evidence="9">
    <location>
        <begin position="81"/>
        <end position="105"/>
    </location>
</feature>
<dbReference type="PANTHER" id="PTHR19139">
    <property type="entry name" value="AQUAPORIN TRANSPORTER"/>
    <property type="match status" value="1"/>
</dbReference>
<dbReference type="InterPro" id="IPR034294">
    <property type="entry name" value="Aquaporin_transptr"/>
</dbReference>
<organism evidence="10 11">
    <name type="scientific">Prevotella veroralis F0319</name>
    <dbReference type="NCBI Taxonomy" id="649761"/>
    <lineage>
        <taxon>Bacteria</taxon>
        <taxon>Pseudomonadati</taxon>
        <taxon>Bacteroidota</taxon>
        <taxon>Bacteroidia</taxon>
        <taxon>Bacteroidales</taxon>
        <taxon>Prevotellaceae</taxon>
        <taxon>Prevotella</taxon>
    </lineage>
</organism>
<dbReference type="Proteomes" id="UP000003327">
    <property type="component" value="Unassembled WGS sequence"/>
</dbReference>
<dbReference type="SUPFAM" id="SSF81338">
    <property type="entry name" value="Aquaporin-like"/>
    <property type="match status" value="1"/>
</dbReference>
<feature type="transmembrane region" description="Helical" evidence="9">
    <location>
        <begin position="160"/>
        <end position="180"/>
    </location>
</feature>
<evidence type="ECO:0000313" key="10">
    <source>
        <dbReference type="EMBL" id="EEX17075.1"/>
    </source>
</evidence>
<dbReference type="GO" id="GO:0005886">
    <property type="term" value="C:plasma membrane"/>
    <property type="evidence" value="ECO:0007669"/>
    <property type="project" value="UniProtKB-SubCell"/>
</dbReference>
<keyword evidence="11" id="KW-1185">Reference proteome</keyword>
<dbReference type="Pfam" id="PF00230">
    <property type="entry name" value="MIP"/>
    <property type="match status" value="1"/>
</dbReference>
<dbReference type="AlphaFoldDB" id="C9MTS3"/>
<dbReference type="OrthoDB" id="9807293at2"/>
<dbReference type="NCBIfam" id="TIGR00861">
    <property type="entry name" value="MIP"/>
    <property type="match status" value="1"/>
</dbReference>
<dbReference type="eggNOG" id="COG0580">
    <property type="taxonomic scope" value="Bacteria"/>
</dbReference>
<feature type="transmembrane region" description="Helical" evidence="9">
    <location>
        <begin position="34"/>
        <end position="60"/>
    </location>
</feature>
<keyword evidence="5 8" id="KW-0812">Transmembrane</keyword>
<evidence type="ECO:0000256" key="4">
    <source>
        <dbReference type="ARBA" id="ARBA00022475"/>
    </source>
</evidence>
<accession>C9MTS3</accession>
<name>C9MTS3_9BACT</name>
<evidence type="ECO:0000256" key="6">
    <source>
        <dbReference type="ARBA" id="ARBA00022989"/>
    </source>
</evidence>
<evidence type="ECO:0000256" key="2">
    <source>
        <dbReference type="ARBA" id="ARBA00006175"/>
    </source>
</evidence>
<evidence type="ECO:0000256" key="7">
    <source>
        <dbReference type="ARBA" id="ARBA00023136"/>
    </source>
</evidence>
<comment type="similarity">
    <text evidence="2 8">Belongs to the MIP/aquaporin (TC 1.A.8) family.</text>
</comment>
<comment type="caution">
    <text evidence="10">The sequence shown here is derived from an EMBL/GenBank/DDBJ whole genome shotgun (WGS) entry which is preliminary data.</text>
</comment>